<dbReference type="Gene3D" id="3.30.2310.20">
    <property type="entry name" value="RelE-like"/>
    <property type="match status" value="1"/>
</dbReference>
<dbReference type="RefSeq" id="WP_111370356.1">
    <property type="nucleotide sequence ID" value="NZ_CP029480.1"/>
</dbReference>
<keyword evidence="3" id="KW-1185">Reference proteome</keyword>
<evidence type="ECO:0008006" key="4">
    <source>
        <dbReference type="Google" id="ProtNLM"/>
    </source>
</evidence>
<dbReference type="InterPro" id="IPR007712">
    <property type="entry name" value="RelE/ParE_toxin"/>
</dbReference>
<dbReference type="Proteomes" id="UP000249873">
    <property type="component" value="Chromosome"/>
</dbReference>
<protein>
    <recommendedName>
        <fullName evidence="4">Type II toxin-antitoxin system RelE/ParE family toxin</fullName>
    </recommendedName>
</protein>
<dbReference type="KEGG" id="als:DJ013_03340"/>
<reference evidence="2 3" key="1">
    <citation type="submission" date="2018-05" db="EMBL/GenBank/DDBJ databases">
        <title>Complete genome sequence of Arcticibacterium luteifluviistationis SM1504T, a cytophagaceae bacterium isolated from Arctic surface seawater.</title>
        <authorList>
            <person name="Li Y."/>
            <person name="Qin Q.-L."/>
        </authorList>
    </citation>
    <scope>NUCLEOTIDE SEQUENCE [LARGE SCALE GENOMIC DNA]</scope>
    <source>
        <strain evidence="2 3">SM1504</strain>
    </source>
</reference>
<accession>A0A2Z4G7V3</accession>
<dbReference type="Pfam" id="PF05016">
    <property type="entry name" value="ParE_toxin"/>
    <property type="match status" value="1"/>
</dbReference>
<name>A0A2Z4G7V3_9BACT</name>
<evidence type="ECO:0000256" key="1">
    <source>
        <dbReference type="ARBA" id="ARBA00022649"/>
    </source>
</evidence>
<proteinExistence type="predicted"/>
<dbReference type="AlphaFoldDB" id="A0A2Z4G7V3"/>
<gene>
    <name evidence="2" type="ORF">DJ013_03340</name>
</gene>
<keyword evidence="1" id="KW-1277">Toxin-antitoxin system</keyword>
<sequence>MAEFFLTKRAILDLLEIEKYSIEKWGEGQTDNYMSELYDAFGKIAQNPEIGILRKNRSFPFCMAPVGKHFAIYKTGENGIVIATILHGRRNIEAIINGLSHVLAREIDALDLNG</sequence>
<dbReference type="OrthoDB" id="7173315at2"/>
<evidence type="ECO:0000313" key="3">
    <source>
        <dbReference type="Proteomes" id="UP000249873"/>
    </source>
</evidence>
<evidence type="ECO:0000313" key="2">
    <source>
        <dbReference type="EMBL" id="AWV97254.1"/>
    </source>
</evidence>
<dbReference type="InterPro" id="IPR035093">
    <property type="entry name" value="RelE/ParE_toxin_dom_sf"/>
</dbReference>
<dbReference type="EMBL" id="CP029480">
    <property type="protein sequence ID" value="AWV97254.1"/>
    <property type="molecule type" value="Genomic_DNA"/>
</dbReference>
<organism evidence="2 3">
    <name type="scientific">Arcticibacterium luteifluviistationis</name>
    <dbReference type="NCBI Taxonomy" id="1784714"/>
    <lineage>
        <taxon>Bacteria</taxon>
        <taxon>Pseudomonadati</taxon>
        <taxon>Bacteroidota</taxon>
        <taxon>Cytophagia</taxon>
        <taxon>Cytophagales</taxon>
        <taxon>Leadbetterellaceae</taxon>
        <taxon>Arcticibacterium</taxon>
    </lineage>
</organism>